<dbReference type="EMBL" id="LAZR01000167">
    <property type="protein sequence ID" value="KKN84774.1"/>
    <property type="molecule type" value="Genomic_DNA"/>
</dbReference>
<name>A0A0F9TZR7_9ZZZZ</name>
<reference evidence="1" key="1">
    <citation type="journal article" date="2015" name="Nature">
        <title>Complex archaea that bridge the gap between prokaryotes and eukaryotes.</title>
        <authorList>
            <person name="Spang A."/>
            <person name="Saw J.H."/>
            <person name="Jorgensen S.L."/>
            <person name="Zaremba-Niedzwiedzka K."/>
            <person name="Martijn J."/>
            <person name="Lind A.E."/>
            <person name="van Eijk R."/>
            <person name="Schleper C."/>
            <person name="Guy L."/>
            <person name="Ettema T.J."/>
        </authorList>
    </citation>
    <scope>NUCLEOTIDE SEQUENCE</scope>
</reference>
<gene>
    <name evidence="1" type="ORF">LCGC14_0285870</name>
</gene>
<protein>
    <submittedName>
        <fullName evidence="1">Uncharacterized protein</fullName>
    </submittedName>
</protein>
<dbReference type="AlphaFoldDB" id="A0A0F9TZR7"/>
<organism evidence="1">
    <name type="scientific">marine sediment metagenome</name>
    <dbReference type="NCBI Taxonomy" id="412755"/>
    <lineage>
        <taxon>unclassified sequences</taxon>
        <taxon>metagenomes</taxon>
        <taxon>ecological metagenomes</taxon>
    </lineage>
</organism>
<evidence type="ECO:0000313" key="1">
    <source>
        <dbReference type="EMBL" id="KKN84774.1"/>
    </source>
</evidence>
<sequence length="170" mass="18987">MKTVCMLLALLFWASAVRSEQIGGAEYLQDTLRRYESKLQKCMDIQREAVPAGPAVMSALQKYPVEQANTFLMTRAAEMEDACVGSELAELASALHLLAEGADPGEELQSIMDQTRSAIFSHARWGLKQRYLDLPTDLKSDLEKYDIFQRPFNSLLIRESLESGTADLVP</sequence>
<comment type="caution">
    <text evidence="1">The sequence shown here is derived from an EMBL/GenBank/DDBJ whole genome shotgun (WGS) entry which is preliminary data.</text>
</comment>
<accession>A0A0F9TZR7</accession>
<proteinExistence type="predicted"/>